<evidence type="ECO:0000259" key="1">
    <source>
        <dbReference type="Pfam" id="PF09820"/>
    </source>
</evidence>
<dbReference type="Pfam" id="PF08011">
    <property type="entry name" value="PDDEXK_9"/>
    <property type="match status" value="1"/>
</dbReference>
<dbReference type="Pfam" id="PF09820">
    <property type="entry name" value="AAA-ATPase_like"/>
    <property type="match status" value="1"/>
</dbReference>
<dbReference type="PANTHER" id="PTHR34825:SF1">
    <property type="entry name" value="AAA-ATPASE-LIKE DOMAIN-CONTAINING PROTEIN"/>
    <property type="match status" value="1"/>
</dbReference>
<reference evidence="2" key="1">
    <citation type="journal article" date="2021" name="PeerJ">
        <title>Extensive microbial diversity within the chicken gut microbiome revealed by metagenomics and culture.</title>
        <authorList>
            <person name="Gilroy R."/>
            <person name="Ravi A."/>
            <person name="Getino M."/>
            <person name="Pursley I."/>
            <person name="Horton D.L."/>
            <person name="Alikhan N.F."/>
            <person name="Baker D."/>
            <person name="Gharbi K."/>
            <person name="Hall N."/>
            <person name="Watson M."/>
            <person name="Adriaenssens E.M."/>
            <person name="Foster-Nyarko E."/>
            <person name="Jarju S."/>
            <person name="Secka A."/>
            <person name="Antonio M."/>
            <person name="Oren A."/>
            <person name="Chaudhuri R.R."/>
            <person name="La Ragione R."/>
            <person name="Hildebrand F."/>
            <person name="Pallen M.J."/>
        </authorList>
    </citation>
    <scope>NUCLEOTIDE SEQUENCE</scope>
    <source>
        <strain evidence="2">ChiGjej6B6-14162</strain>
    </source>
</reference>
<dbReference type="Proteomes" id="UP000886740">
    <property type="component" value="Unassembled WGS sequence"/>
</dbReference>
<dbReference type="InterPro" id="IPR012547">
    <property type="entry name" value="PDDEXK_9"/>
</dbReference>
<dbReference type="InterPro" id="IPR018631">
    <property type="entry name" value="AAA-ATPase-like_dom"/>
</dbReference>
<evidence type="ECO:0000313" key="2">
    <source>
        <dbReference type="EMBL" id="HIX73795.1"/>
    </source>
</evidence>
<keyword evidence="2" id="KW-0067">ATP-binding</keyword>
<name>A0A9D2BEP0_9BACT</name>
<sequence length="516" mass="60183">MDRKYPIGIQDFGEIRKGGYVYVDKTELLFRLVNTGKYYFFGRPRRFGKSLMISTLESYFEGRKELFEGLAMEKLEKQWSVSPVLHLDLNNQEYNSRKSLEDILNDYLTRWEKLYGSEASETSPSLRFAGVIRRASEKTGQNVAILIDEYDKPLIQSLEDEDLQSEYRSILKAFYGNLKTCDKYIRFALLTGVTRFSRVSIFSDLNNLNDITMDASFASLCGISETELIPNFGQDIQALARRLKMTYDQACDLLRKRYDGYHFVQDTEGMYNPFSILNTFYRMQPENYWFSTGTPTILVKLLQKNHYRLSDLADNAEATADELTGLENLDHNPIPLFFQSGYLTIKQYDPEFRNYNLGFPNQEVEQGFMEFLMPRYMNMGGRNASFHIMSFVKEMRSGRIDAFMSRLQSFFADTPYELIRDHELHYQNVLFILFRLLGFYCEAEYHTSQGRIDLVVKTSGYIYVMEFKFEGTAEEALAQIEARNYAKPFASDGRTVYEIGVNFSRDTRNIEKWVIG</sequence>
<dbReference type="AlphaFoldDB" id="A0A9D2BEP0"/>
<dbReference type="GO" id="GO:0005524">
    <property type="term" value="F:ATP binding"/>
    <property type="evidence" value="ECO:0007669"/>
    <property type="project" value="UniProtKB-KW"/>
</dbReference>
<organism evidence="2 3">
    <name type="scientific">Candidatus Parabacteroides intestinipullorum</name>
    <dbReference type="NCBI Taxonomy" id="2838723"/>
    <lineage>
        <taxon>Bacteria</taxon>
        <taxon>Pseudomonadati</taxon>
        <taxon>Bacteroidota</taxon>
        <taxon>Bacteroidia</taxon>
        <taxon>Bacteroidales</taxon>
        <taxon>Tannerellaceae</taxon>
        <taxon>Parabacteroides</taxon>
    </lineage>
</organism>
<reference evidence="2" key="2">
    <citation type="submission" date="2021-04" db="EMBL/GenBank/DDBJ databases">
        <authorList>
            <person name="Gilroy R."/>
        </authorList>
    </citation>
    <scope>NUCLEOTIDE SEQUENCE</scope>
    <source>
        <strain evidence="2">ChiGjej6B6-14162</strain>
    </source>
</reference>
<protein>
    <submittedName>
        <fullName evidence="2">ATP-binding protein</fullName>
    </submittedName>
</protein>
<dbReference type="PANTHER" id="PTHR34825">
    <property type="entry name" value="CONSERVED PROTEIN, WITH A WEAK D-GALACTARATE DEHYDRATASE/ALTRONATE HYDROLASE DOMAIN"/>
    <property type="match status" value="1"/>
</dbReference>
<keyword evidence="2" id="KW-0547">Nucleotide-binding</keyword>
<dbReference type="EMBL" id="DXEL01000019">
    <property type="protein sequence ID" value="HIX73795.1"/>
    <property type="molecule type" value="Genomic_DNA"/>
</dbReference>
<feature type="domain" description="AAA-ATPase-like" evidence="1">
    <location>
        <begin position="6"/>
        <end position="202"/>
    </location>
</feature>
<accession>A0A9D2BEP0</accession>
<evidence type="ECO:0000313" key="3">
    <source>
        <dbReference type="Proteomes" id="UP000886740"/>
    </source>
</evidence>
<proteinExistence type="predicted"/>
<comment type="caution">
    <text evidence="2">The sequence shown here is derived from an EMBL/GenBank/DDBJ whole genome shotgun (WGS) entry which is preliminary data.</text>
</comment>
<gene>
    <name evidence="2" type="ORF">H9977_01910</name>
</gene>